<protein>
    <recommendedName>
        <fullName evidence="3">cytochrome-c oxidase</fullName>
        <ecNumber evidence="3">7.1.1.9</ecNumber>
    </recommendedName>
    <alternativeName>
        <fullName evidence="14">Cytochrome aa3 subunit 2</fullName>
    </alternativeName>
</protein>
<dbReference type="InterPro" id="IPR036257">
    <property type="entry name" value="Cyt_c_oxidase_su2_TM_sf"/>
</dbReference>
<dbReference type="NCBIfam" id="TIGR02866">
    <property type="entry name" value="CoxB"/>
    <property type="match status" value="1"/>
</dbReference>
<dbReference type="RefSeq" id="WP_246322311.1">
    <property type="nucleotide sequence ID" value="NZ_JACCBU010000001.1"/>
</dbReference>
<comment type="similarity">
    <text evidence="2">Belongs to the cytochrome c oxidase subunit 2 family.</text>
</comment>
<evidence type="ECO:0000256" key="6">
    <source>
        <dbReference type="ARBA" id="ARBA00022692"/>
    </source>
</evidence>
<dbReference type="PANTHER" id="PTHR22888:SF9">
    <property type="entry name" value="CYTOCHROME C OXIDASE SUBUNIT 2"/>
    <property type="match status" value="1"/>
</dbReference>
<keyword evidence="11" id="KW-0186">Copper</keyword>
<evidence type="ECO:0000256" key="4">
    <source>
        <dbReference type="ARBA" id="ARBA00022448"/>
    </source>
</evidence>
<feature type="domain" description="Cytochrome oxidase subunit II copper A binding" evidence="18">
    <location>
        <begin position="115"/>
        <end position="240"/>
    </location>
</feature>
<evidence type="ECO:0000256" key="7">
    <source>
        <dbReference type="ARBA" id="ARBA00022723"/>
    </source>
</evidence>
<evidence type="ECO:0000256" key="9">
    <source>
        <dbReference type="ARBA" id="ARBA00022982"/>
    </source>
</evidence>
<keyword evidence="10 17" id="KW-1133">Transmembrane helix</keyword>
<feature type="region of interest" description="Disordered" evidence="16">
    <location>
        <begin position="250"/>
        <end position="270"/>
    </location>
</feature>
<evidence type="ECO:0000256" key="1">
    <source>
        <dbReference type="ARBA" id="ARBA00004141"/>
    </source>
</evidence>
<dbReference type="Pfam" id="PF00116">
    <property type="entry name" value="COX2"/>
    <property type="match status" value="1"/>
</dbReference>
<dbReference type="InterPro" id="IPR002429">
    <property type="entry name" value="CcO_II-like_C"/>
</dbReference>
<keyword evidence="5" id="KW-0679">Respiratory chain</keyword>
<dbReference type="SUPFAM" id="SSF81464">
    <property type="entry name" value="Cytochrome c oxidase subunit II-like, transmembrane region"/>
    <property type="match status" value="1"/>
</dbReference>
<dbReference type="GO" id="GO:0004129">
    <property type="term" value="F:cytochrome-c oxidase activity"/>
    <property type="evidence" value="ECO:0007669"/>
    <property type="project" value="UniProtKB-EC"/>
</dbReference>
<evidence type="ECO:0000313" key="20">
    <source>
        <dbReference type="Proteomes" id="UP000569914"/>
    </source>
</evidence>
<name>A0A7Y9I6A2_9ACTN</name>
<comment type="catalytic activity">
    <reaction evidence="15">
        <text>4 Fe(II)-[cytochrome c] + O2 + 8 H(+)(in) = 4 Fe(III)-[cytochrome c] + 2 H2O + 4 H(+)(out)</text>
        <dbReference type="Rhea" id="RHEA:11436"/>
        <dbReference type="Rhea" id="RHEA-COMP:10350"/>
        <dbReference type="Rhea" id="RHEA-COMP:14399"/>
        <dbReference type="ChEBI" id="CHEBI:15377"/>
        <dbReference type="ChEBI" id="CHEBI:15378"/>
        <dbReference type="ChEBI" id="CHEBI:15379"/>
        <dbReference type="ChEBI" id="CHEBI:29033"/>
        <dbReference type="ChEBI" id="CHEBI:29034"/>
        <dbReference type="EC" id="7.1.1.9"/>
    </reaction>
</comment>
<evidence type="ECO:0000256" key="2">
    <source>
        <dbReference type="ARBA" id="ARBA00007866"/>
    </source>
</evidence>
<dbReference type="Gene3D" id="2.60.40.420">
    <property type="entry name" value="Cupredoxins - blue copper proteins"/>
    <property type="match status" value="1"/>
</dbReference>
<evidence type="ECO:0000259" key="18">
    <source>
        <dbReference type="PROSITE" id="PS50857"/>
    </source>
</evidence>
<dbReference type="PRINTS" id="PR01166">
    <property type="entry name" value="CYCOXIDASEII"/>
</dbReference>
<dbReference type="InterPro" id="IPR001505">
    <property type="entry name" value="Copper_CuA"/>
</dbReference>
<keyword evidence="9" id="KW-0249">Electron transport</keyword>
<dbReference type="PROSITE" id="PS50857">
    <property type="entry name" value="COX2_CUA"/>
    <property type="match status" value="1"/>
</dbReference>
<keyword evidence="8" id="KW-1278">Translocase</keyword>
<dbReference type="EMBL" id="JACCBU010000001">
    <property type="protein sequence ID" value="NYE70825.1"/>
    <property type="molecule type" value="Genomic_DNA"/>
</dbReference>
<keyword evidence="6 17" id="KW-0812">Transmembrane</keyword>
<comment type="function">
    <text evidence="13">Subunits I and II form the functional core of the enzyme complex. Electrons originating in cytochrome c are transferred via heme a and Cu(A) to the binuclear center formed by heme a3 and Cu(B).</text>
</comment>
<evidence type="ECO:0000256" key="11">
    <source>
        <dbReference type="ARBA" id="ARBA00023008"/>
    </source>
</evidence>
<evidence type="ECO:0000313" key="19">
    <source>
        <dbReference type="EMBL" id="NYE70825.1"/>
    </source>
</evidence>
<keyword evidence="12 17" id="KW-0472">Membrane</keyword>
<dbReference type="GO" id="GO:0005507">
    <property type="term" value="F:copper ion binding"/>
    <property type="evidence" value="ECO:0007669"/>
    <property type="project" value="InterPro"/>
</dbReference>
<dbReference type="Gene3D" id="1.10.287.90">
    <property type="match status" value="1"/>
</dbReference>
<evidence type="ECO:0000256" key="17">
    <source>
        <dbReference type="SAM" id="Phobius"/>
    </source>
</evidence>
<gene>
    <name evidence="19" type="ORF">BKA15_002154</name>
</gene>
<evidence type="ECO:0000256" key="8">
    <source>
        <dbReference type="ARBA" id="ARBA00022967"/>
    </source>
</evidence>
<keyword evidence="19" id="KW-0560">Oxidoreductase</keyword>
<keyword evidence="7" id="KW-0479">Metal-binding</keyword>
<dbReference type="PANTHER" id="PTHR22888">
    <property type="entry name" value="CYTOCHROME C OXIDASE, SUBUNIT II"/>
    <property type="match status" value="1"/>
</dbReference>
<evidence type="ECO:0000256" key="5">
    <source>
        <dbReference type="ARBA" id="ARBA00022660"/>
    </source>
</evidence>
<dbReference type="SUPFAM" id="SSF49503">
    <property type="entry name" value="Cupredoxins"/>
    <property type="match status" value="1"/>
</dbReference>
<dbReference type="CDD" id="cd13919">
    <property type="entry name" value="CuRO_HCO_II_like_5"/>
    <property type="match status" value="1"/>
</dbReference>
<evidence type="ECO:0000256" key="13">
    <source>
        <dbReference type="ARBA" id="ARBA00024688"/>
    </source>
</evidence>
<reference evidence="19 20" key="1">
    <citation type="submission" date="2020-07" db="EMBL/GenBank/DDBJ databases">
        <title>Sequencing the genomes of 1000 actinobacteria strains.</title>
        <authorList>
            <person name="Klenk H.-P."/>
        </authorList>
    </citation>
    <scope>NUCLEOTIDE SEQUENCE [LARGE SCALE GENOMIC DNA]</scope>
    <source>
        <strain evidence="19 20">DSM 22083</strain>
    </source>
</reference>
<comment type="caution">
    <text evidence="19">The sequence shown here is derived from an EMBL/GenBank/DDBJ whole genome shotgun (WGS) entry which is preliminary data.</text>
</comment>
<dbReference type="InterPro" id="IPR008972">
    <property type="entry name" value="Cupredoxin"/>
</dbReference>
<evidence type="ECO:0000256" key="15">
    <source>
        <dbReference type="ARBA" id="ARBA00047816"/>
    </source>
</evidence>
<comment type="subcellular location">
    <subcellularLocation>
        <location evidence="1">Membrane</location>
        <topology evidence="1">Multi-pass membrane protein</topology>
    </subcellularLocation>
</comment>
<keyword evidence="4" id="KW-0813">Transport</keyword>
<evidence type="ECO:0000256" key="16">
    <source>
        <dbReference type="SAM" id="MobiDB-lite"/>
    </source>
</evidence>
<dbReference type="InterPro" id="IPR014222">
    <property type="entry name" value="Cyt_c_oxidase_su2"/>
</dbReference>
<evidence type="ECO:0000256" key="3">
    <source>
        <dbReference type="ARBA" id="ARBA00012949"/>
    </source>
</evidence>
<evidence type="ECO:0000256" key="12">
    <source>
        <dbReference type="ARBA" id="ARBA00023136"/>
    </source>
</evidence>
<sequence>MLALSALGLVALTGCESVEDLARLGYPVMASDRAPVMHDLWIGTWIAAGVVGVGVWGLIIYAAVRYRRRSAEAPKQKRYNLPMEIFYSIAPFVVIGVLFYYTVLAQDQVLAPVQKPDHVIKVVGQKWSWTFNYNEADNPAVGENVWEAGTVNQSPDLYLPVGQSVRFELSSPDVIHSFWIPSFAFKRDVIPGRTSSFDVTPTREGVYAGKCAELCGTYHSAMIFNVHVVSEAEYNAYLKGLAERGNIGEALGNESANKNGPAIPEAGGAR</sequence>
<dbReference type="GO" id="GO:0016020">
    <property type="term" value="C:membrane"/>
    <property type="evidence" value="ECO:0007669"/>
    <property type="project" value="UniProtKB-SubCell"/>
</dbReference>
<evidence type="ECO:0000256" key="10">
    <source>
        <dbReference type="ARBA" id="ARBA00022989"/>
    </source>
</evidence>
<dbReference type="GO" id="GO:0016491">
    <property type="term" value="F:oxidoreductase activity"/>
    <property type="evidence" value="ECO:0007669"/>
    <property type="project" value="UniProtKB-KW"/>
</dbReference>
<accession>A0A7Y9I6A2</accession>
<dbReference type="PROSITE" id="PS00078">
    <property type="entry name" value="COX2"/>
    <property type="match status" value="1"/>
</dbReference>
<dbReference type="EC" id="7.1.1.9" evidence="3"/>
<proteinExistence type="inferred from homology"/>
<evidence type="ECO:0000256" key="14">
    <source>
        <dbReference type="ARBA" id="ARBA00031399"/>
    </source>
</evidence>
<organism evidence="19 20">
    <name type="scientific">Microlunatus parietis</name>
    <dbReference type="NCBI Taxonomy" id="682979"/>
    <lineage>
        <taxon>Bacteria</taxon>
        <taxon>Bacillati</taxon>
        <taxon>Actinomycetota</taxon>
        <taxon>Actinomycetes</taxon>
        <taxon>Propionibacteriales</taxon>
        <taxon>Propionibacteriaceae</taxon>
        <taxon>Microlunatus</taxon>
    </lineage>
</organism>
<dbReference type="GO" id="GO:0042773">
    <property type="term" value="P:ATP synthesis coupled electron transport"/>
    <property type="evidence" value="ECO:0007669"/>
    <property type="project" value="TreeGrafter"/>
</dbReference>
<dbReference type="AlphaFoldDB" id="A0A7Y9I6A2"/>
<dbReference type="Proteomes" id="UP000569914">
    <property type="component" value="Unassembled WGS sequence"/>
</dbReference>
<feature type="transmembrane region" description="Helical" evidence="17">
    <location>
        <begin position="85"/>
        <end position="104"/>
    </location>
</feature>
<keyword evidence="20" id="KW-1185">Reference proteome</keyword>
<feature type="transmembrane region" description="Helical" evidence="17">
    <location>
        <begin position="41"/>
        <end position="64"/>
    </location>
</feature>
<dbReference type="InterPro" id="IPR045187">
    <property type="entry name" value="CcO_II"/>
</dbReference>